<feature type="non-terminal residue" evidence="2">
    <location>
        <position position="176"/>
    </location>
</feature>
<organism evidence="2">
    <name type="scientific">uncultured Thermoleophilia bacterium</name>
    <dbReference type="NCBI Taxonomy" id="1497501"/>
    <lineage>
        <taxon>Bacteria</taxon>
        <taxon>Bacillati</taxon>
        <taxon>Actinomycetota</taxon>
        <taxon>Thermoleophilia</taxon>
        <taxon>environmental samples</taxon>
    </lineage>
</organism>
<dbReference type="EMBL" id="CADCWC010000315">
    <property type="protein sequence ID" value="CAA9543872.1"/>
    <property type="molecule type" value="Genomic_DNA"/>
</dbReference>
<feature type="compositionally biased region" description="Basic residues" evidence="1">
    <location>
        <begin position="141"/>
        <end position="165"/>
    </location>
</feature>
<name>A0A6J4U9D6_9ACTN</name>
<feature type="region of interest" description="Disordered" evidence="1">
    <location>
        <begin position="1"/>
        <end position="176"/>
    </location>
</feature>
<feature type="compositionally biased region" description="Basic residues" evidence="1">
    <location>
        <begin position="1"/>
        <end position="19"/>
    </location>
</feature>
<feature type="compositionally biased region" description="Low complexity" evidence="1">
    <location>
        <begin position="100"/>
        <end position="109"/>
    </location>
</feature>
<evidence type="ECO:0000313" key="2">
    <source>
        <dbReference type="EMBL" id="CAA9543872.1"/>
    </source>
</evidence>
<protein>
    <submittedName>
        <fullName evidence="2">Uncharacterized protein</fullName>
    </submittedName>
</protein>
<dbReference type="AlphaFoldDB" id="A0A6J4U9D6"/>
<gene>
    <name evidence="2" type="ORF">AVDCRST_MAG79-2099</name>
</gene>
<sequence length="176" mass="18940">VPRPRRNAQRAGRRSRLRPHSGGLPLARRGGRGRGRPRPGGLRAVRRLEPARRGARADDGGRADRDRGRHAGGVGAPRDTDRGVPVLRPRSRAGVCLSQAGARDAARPRGGARPRSRGVLDGRRHGGGRGGRPARRDADRVRRRAGRRPGRRPPRRHTARARGTHRIGVGGGGPAM</sequence>
<evidence type="ECO:0000256" key="1">
    <source>
        <dbReference type="SAM" id="MobiDB-lite"/>
    </source>
</evidence>
<feature type="compositionally biased region" description="Basic and acidic residues" evidence="1">
    <location>
        <begin position="46"/>
        <end position="69"/>
    </location>
</feature>
<feature type="non-terminal residue" evidence="2">
    <location>
        <position position="1"/>
    </location>
</feature>
<reference evidence="2" key="1">
    <citation type="submission" date="2020-02" db="EMBL/GenBank/DDBJ databases">
        <authorList>
            <person name="Meier V. D."/>
        </authorList>
    </citation>
    <scope>NUCLEOTIDE SEQUENCE</scope>
    <source>
        <strain evidence="2">AVDCRST_MAG79</strain>
    </source>
</reference>
<proteinExistence type="predicted"/>
<accession>A0A6J4U9D6</accession>